<dbReference type="InterPro" id="IPR008949">
    <property type="entry name" value="Isoprenoid_synthase_dom_sf"/>
</dbReference>
<keyword evidence="4" id="KW-0479">Metal-binding</keyword>
<evidence type="ECO:0000256" key="4">
    <source>
        <dbReference type="ARBA" id="ARBA00022723"/>
    </source>
</evidence>
<dbReference type="SFLD" id="SFLDG01017">
    <property type="entry name" value="Polyprenyl_Transferase_Like"/>
    <property type="match status" value="1"/>
</dbReference>
<dbReference type="InterPro" id="IPR000092">
    <property type="entry name" value="Polyprenyl_synt"/>
</dbReference>
<evidence type="ECO:0000256" key="1">
    <source>
        <dbReference type="ARBA" id="ARBA00001946"/>
    </source>
</evidence>
<dbReference type="HOGENOM" id="CLU_014015_0_0_0"/>
<dbReference type="PANTHER" id="PTHR43281:SF1">
    <property type="entry name" value="FARNESYL DIPHOSPHATE SYNTHASE"/>
    <property type="match status" value="1"/>
</dbReference>
<evidence type="ECO:0000256" key="6">
    <source>
        <dbReference type="ARBA" id="ARBA00023229"/>
    </source>
</evidence>
<dbReference type="EMBL" id="CP003096">
    <property type="protein sequence ID" value="AER66744.1"/>
    <property type="molecule type" value="Genomic_DNA"/>
</dbReference>
<dbReference type="PANTHER" id="PTHR43281">
    <property type="entry name" value="FARNESYL DIPHOSPHATE SYNTHASE"/>
    <property type="match status" value="1"/>
</dbReference>
<dbReference type="STRING" id="580340.Tlie_1011"/>
<evidence type="ECO:0000256" key="2">
    <source>
        <dbReference type="ARBA" id="ARBA00006706"/>
    </source>
</evidence>
<sequence length="303" mass="33162">MRDNVLQKDFIEYYDNKKTVFEEHLGNISKKGLPNVPNTLWESMTYSLMAGGKRIRPVLTMTVGEVFGLREEEVLPLATAVEMIHTASLIHDDMPCMDNDTLRRGKPTNHVVYGEAMALLAGDALFLYAIEQAIRNLTAIGNLDKSNIMEAAKTLLEAAGPSGICSGQAMDMHEANNSFFSPWKIAYYKTATLIKAAVVSPAQLAGASSDDIKALTSYASHLGVAFQMVDDILDVIGEKNSLGKNPGKDEAQGKNTFIAVYGLEEAVKLARLHSQKSIGALSKIDKDTKYLASFAIYLESRTY</sequence>
<dbReference type="Gene3D" id="1.10.600.10">
    <property type="entry name" value="Farnesyl Diphosphate Synthase"/>
    <property type="match status" value="1"/>
</dbReference>
<organism evidence="8 9">
    <name type="scientific">Thermovirga lienii (strain ATCC BAA-1197 / DSM 17291 / Cas60314)</name>
    <dbReference type="NCBI Taxonomy" id="580340"/>
    <lineage>
        <taxon>Bacteria</taxon>
        <taxon>Thermotogati</taxon>
        <taxon>Synergistota</taxon>
        <taxon>Synergistia</taxon>
        <taxon>Synergistales</taxon>
        <taxon>Thermovirgaceae</taxon>
        <taxon>Thermovirga</taxon>
    </lineage>
</organism>
<accession>G7VA44</accession>
<evidence type="ECO:0000313" key="8">
    <source>
        <dbReference type="EMBL" id="AER66744.1"/>
    </source>
</evidence>
<comment type="cofactor">
    <cofactor evidence="1">
        <name>Mg(2+)</name>
        <dbReference type="ChEBI" id="CHEBI:18420"/>
    </cofactor>
</comment>
<dbReference type="SUPFAM" id="SSF48576">
    <property type="entry name" value="Terpenoid synthases"/>
    <property type="match status" value="1"/>
</dbReference>
<dbReference type="GO" id="GO:0016114">
    <property type="term" value="P:terpenoid biosynthetic process"/>
    <property type="evidence" value="ECO:0007669"/>
    <property type="project" value="UniProtKB-ARBA"/>
</dbReference>
<dbReference type="KEGG" id="tli:Tlie_1011"/>
<dbReference type="eggNOG" id="COG0142">
    <property type="taxonomic scope" value="Bacteria"/>
</dbReference>
<reference evidence="8 9" key="2">
    <citation type="journal article" date="2012" name="Stand. Genomic Sci.">
        <title>Genome sequence of the moderately thermophilic, amino-acid-degrading and sulfur-reducing bacterium Thermovirga lienii type strain (Cas60314(T)).</title>
        <authorList>
            <person name="Goker M."/>
            <person name="Saunders E."/>
            <person name="Lapidus A."/>
            <person name="Nolan M."/>
            <person name="Lucas S."/>
            <person name="Hammon N."/>
            <person name="Deshpande S."/>
            <person name="Cheng J.F."/>
            <person name="Han C."/>
            <person name="Tapia R."/>
            <person name="Goodwin L.A."/>
            <person name="Pitluck S."/>
            <person name="Liolios K."/>
            <person name="Mavromatis K."/>
            <person name="Pagani I."/>
            <person name="Ivanova N."/>
            <person name="Mikhailova N."/>
            <person name="Pati A."/>
            <person name="Chen A."/>
            <person name="Palaniappan K."/>
            <person name="Land M."/>
            <person name="Chang Y.J."/>
            <person name="Jeffries C.D."/>
            <person name="Brambilla E.M."/>
            <person name="Rohde M."/>
            <person name="Spring S."/>
            <person name="Detter J.C."/>
            <person name="Woyke T."/>
            <person name="Bristow J."/>
            <person name="Eisen J.A."/>
            <person name="Markowitz V."/>
            <person name="Hugenholtz P."/>
            <person name="Kyrpides N.C."/>
            <person name="Klenk H.P."/>
        </authorList>
    </citation>
    <scope>NUCLEOTIDE SEQUENCE [LARGE SCALE GENOMIC DNA]</scope>
    <source>
        <strain evidence="9">ATCC BAA-1197 / DSM 17291 / Cas60314</strain>
    </source>
</reference>
<dbReference type="CDD" id="cd00685">
    <property type="entry name" value="Trans_IPPS_HT"/>
    <property type="match status" value="1"/>
</dbReference>
<protein>
    <submittedName>
        <fullName evidence="8">Polyprenyl synthetase</fullName>
    </submittedName>
</protein>
<dbReference type="SFLD" id="SFLDS00005">
    <property type="entry name" value="Isoprenoid_Synthase_Type_I"/>
    <property type="match status" value="1"/>
</dbReference>
<dbReference type="NCBIfam" id="NF045485">
    <property type="entry name" value="FPPsyn"/>
    <property type="match status" value="1"/>
</dbReference>
<dbReference type="Proteomes" id="UP000005868">
    <property type="component" value="Chromosome"/>
</dbReference>
<evidence type="ECO:0000313" key="9">
    <source>
        <dbReference type="Proteomes" id="UP000005868"/>
    </source>
</evidence>
<dbReference type="AlphaFoldDB" id="G7VA44"/>
<evidence type="ECO:0000256" key="7">
    <source>
        <dbReference type="RuleBase" id="RU004466"/>
    </source>
</evidence>
<gene>
    <name evidence="8" type="ordered locus">Tlie_1011</name>
</gene>
<dbReference type="PROSITE" id="PS00723">
    <property type="entry name" value="POLYPRENYL_SYNTHASE_1"/>
    <property type="match status" value="1"/>
</dbReference>
<dbReference type="GO" id="GO:0004659">
    <property type="term" value="F:prenyltransferase activity"/>
    <property type="evidence" value="ECO:0007669"/>
    <property type="project" value="InterPro"/>
</dbReference>
<dbReference type="GO" id="GO:0046872">
    <property type="term" value="F:metal ion binding"/>
    <property type="evidence" value="ECO:0007669"/>
    <property type="project" value="UniProtKB-KW"/>
</dbReference>
<proteinExistence type="inferred from homology"/>
<dbReference type="GO" id="GO:0005737">
    <property type="term" value="C:cytoplasm"/>
    <property type="evidence" value="ECO:0007669"/>
    <property type="project" value="UniProtKB-ARBA"/>
</dbReference>
<keyword evidence="5" id="KW-0460">Magnesium</keyword>
<keyword evidence="6" id="KW-0414">Isoprene biosynthesis</keyword>
<name>G7VA44_THELD</name>
<dbReference type="InterPro" id="IPR053378">
    <property type="entry name" value="Prenyl_diphosphate_synthase"/>
</dbReference>
<reference evidence="9" key="1">
    <citation type="submission" date="2011-10" db="EMBL/GenBank/DDBJ databases">
        <title>The complete genome of chromosome of Thermovirga lienii DSM 17291.</title>
        <authorList>
            <consortium name="US DOE Joint Genome Institute (JGI-PGF)"/>
            <person name="Lucas S."/>
            <person name="Copeland A."/>
            <person name="Lapidus A."/>
            <person name="Glavina del Rio T."/>
            <person name="Dalin E."/>
            <person name="Tice H."/>
            <person name="Bruce D."/>
            <person name="Goodwin L."/>
            <person name="Pitluck S."/>
            <person name="Peters L."/>
            <person name="Mikhailova N."/>
            <person name="Saunders E."/>
            <person name="Kyrpides N."/>
            <person name="Mavromatis K."/>
            <person name="Ivanova N."/>
            <person name="Last F.I."/>
            <person name="Brettin T."/>
            <person name="Detter J.C."/>
            <person name="Han C."/>
            <person name="Larimer F."/>
            <person name="Land M."/>
            <person name="Hauser L."/>
            <person name="Markowitz V."/>
            <person name="Cheng J.-F."/>
            <person name="Hugenholtz P."/>
            <person name="Woyke T."/>
            <person name="Wu D."/>
            <person name="Spring S."/>
            <person name="Schroeder M."/>
            <person name="Brambilla E.-M."/>
            <person name="Klenk H.-P."/>
            <person name="Eisen J.A."/>
        </authorList>
    </citation>
    <scope>NUCLEOTIDE SEQUENCE [LARGE SCALE GENOMIC DNA]</scope>
    <source>
        <strain evidence="9">ATCC BAA-1197 / DSM 17291 / Cas60314</strain>
    </source>
</reference>
<keyword evidence="9" id="KW-1185">Reference proteome</keyword>
<dbReference type="FunFam" id="1.10.600.10:FF:000001">
    <property type="entry name" value="Geranylgeranyl diphosphate synthase"/>
    <property type="match status" value="1"/>
</dbReference>
<keyword evidence="3 7" id="KW-0808">Transferase</keyword>
<dbReference type="InterPro" id="IPR033749">
    <property type="entry name" value="Polyprenyl_synt_CS"/>
</dbReference>
<dbReference type="PROSITE" id="PS00444">
    <property type="entry name" value="POLYPRENYL_SYNTHASE_2"/>
    <property type="match status" value="1"/>
</dbReference>
<dbReference type="Pfam" id="PF00348">
    <property type="entry name" value="polyprenyl_synt"/>
    <property type="match status" value="1"/>
</dbReference>
<comment type="similarity">
    <text evidence="2 7">Belongs to the FPP/GGPP synthase family.</text>
</comment>
<evidence type="ECO:0000256" key="3">
    <source>
        <dbReference type="ARBA" id="ARBA00022679"/>
    </source>
</evidence>
<evidence type="ECO:0000256" key="5">
    <source>
        <dbReference type="ARBA" id="ARBA00022842"/>
    </source>
</evidence>